<dbReference type="EMBL" id="JADBGQ010000008">
    <property type="protein sequence ID" value="KAG5385422.1"/>
    <property type="molecule type" value="Genomic_DNA"/>
</dbReference>
<gene>
    <name evidence="1" type="primary">A09g514980.1_BraROA</name>
    <name evidence="1" type="ORF">IGI04_036892</name>
</gene>
<name>A0ABQ7LGQ6_BRACM</name>
<protein>
    <submittedName>
        <fullName evidence="1">Uncharacterized protein</fullName>
    </submittedName>
</protein>
<proteinExistence type="predicted"/>
<evidence type="ECO:0000313" key="2">
    <source>
        <dbReference type="Proteomes" id="UP000823674"/>
    </source>
</evidence>
<accession>A0ABQ7LGQ6</accession>
<keyword evidence="2" id="KW-1185">Reference proteome</keyword>
<sequence length="120" mass="13808">MRLNRRVGFNAIINSSLENLSLVVVCITSFRILQPATHASHRPRFTVWKPSNISDEVELGDETVVMIQPNMRAVLRFKSSLKLKLLLTQVKRSRISGDHGWRRSNLCPLPQQSLLHHDER</sequence>
<comment type="caution">
    <text evidence="1">The sequence shown here is derived from an EMBL/GenBank/DDBJ whole genome shotgun (WGS) entry which is preliminary data.</text>
</comment>
<evidence type="ECO:0000313" key="1">
    <source>
        <dbReference type="EMBL" id="KAG5385422.1"/>
    </source>
</evidence>
<reference evidence="1 2" key="1">
    <citation type="submission" date="2021-03" db="EMBL/GenBank/DDBJ databases">
        <authorList>
            <person name="King G.J."/>
            <person name="Bancroft I."/>
            <person name="Baten A."/>
            <person name="Bloomfield J."/>
            <person name="Borpatragohain P."/>
            <person name="He Z."/>
            <person name="Irish N."/>
            <person name="Irwin J."/>
            <person name="Liu K."/>
            <person name="Mauleon R.P."/>
            <person name="Moore J."/>
            <person name="Morris R."/>
            <person name="Ostergaard L."/>
            <person name="Wang B."/>
            <person name="Wells R."/>
        </authorList>
    </citation>
    <scope>NUCLEOTIDE SEQUENCE [LARGE SCALE GENOMIC DNA]</scope>
    <source>
        <strain evidence="1">R-o-18</strain>
        <tissue evidence="1">Leaf</tissue>
    </source>
</reference>
<dbReference type="Proteomes" id="UP000823674">
    <property type="component" value="Chromosome A09"/>
</dbReference>
<organism evidence="1 2">
    <name type="scientific">Brassica rapa subsp. trilocularis</name>
    <dbReference type="NCBI Taxonomy" id="1813537"/>
    <lineage>
        <taxon>Eukaryota</taxon>
        <taxon>Viridiplantae</taxon>
        <taxon>Streptophyta</taxon>
        <taxon>Embryophyta</taxon>
        <taxon>Tracheophyta</taxon>
        <taxon>Spermatophyta</taxon>
        <taxon>Magnoliopsida</taxon>
        <taxon>eudicotyledons</taxon>
        <taxon>Gunneridae</taxon>
        <taxon>Pentapetalae</taxon>
        <taxon>rosids</taxon>
        <taxon>malvids</taxon>
        <taxon>Brassicales</taxon>
        <taxon>Brassicaceae</taxon>
        <taxon>Brassiceae</taxon>
        <taxon>Brassica</taxon>
    </lineage>
</organism>